<gene>
    <name evidence="1" type="ordered locus">MTES_3065</name>
</gene>
<dbReference type="STRING" id="979556.MTES_3065"/>
<dbReference type="AlphaFoldDB" id="E8NBH2"/>
<reference key="2">
    <citation type="submission" date="2011-02" db="EMBL/GenBank/DDBJ databases">
        <title>Genome sequence of Microbacterium testaceum StLB037.</title>
        <authorList>
            <person name="Morohoshi T."/>
            <person name="Wang W.Z."/>
            <person name="Someya N."/>
            <person name="Ikeda T."/>
        </authorList>
    </citation>
    <scope>NUCLEOTIDE SEQUENCE</scope>
    <source>
        <strain>StLB037</strain>
    </source>
</reference>
<name>E8NBH2_MICTS</name>
<evidence type="ECO:0000313" key="1">
    <source>
        <dbReference type="EMBL" id="BAJ76029.1"/>
    </source>
</evidence>
<sequence>MASRVTVSFGGIPELPVEFGELSRVAQELRARAGVLPGAGAEAASAWDGLEAVYQAPETEELVAKMRSLVLVSADVGEALVRAADIIDQLADDLVWLAMQRRGLVDDAEDFLTASRGIEDRERASELEAQIELFATDVEERLDQARSDLEAIAPPPPWEVAIPDASPPPLGPRLTWSARTETRADDLVLAPLIALARADTSRVARLLAAHPEWAERLRARPPSPEVVRAWWDTLGPGAVAALIDGAPVLIGALGGVPPLDRVAANRVSARARLREVEGELPGWEGVLQEGASADLQADRRAKLDALRAERDYLRSVNAGEVKLYLYEPADNRIIEMLGTPGPETTRILAYVPGTFTRVDSFYRGEVQSISKWMTEQESEMVAFVWKGTDFPGDDQYPGQTGFGIGLLEANDPDRAAPAGEALARFRREVSSDPSLAHGLQLAAGHSWGLVPITASEMRGVRYAQVHSLSGAWVPDGWAPHPSTSYSHWSYTDALSMAQDGMLVNAGRAPDTVSAFESHIYERKTDAEVPLGGDLAPFLYPDGPTLRVSLSPLANHNLIAGVSEENKNVLNDLKEGLMG</sequence>
<dbReference type="HOGENOM" id="CLU_471601_0_0_11"/>
<organism evidence="1 2">
    <name type="scientific">Microbacterium testaceum (strain StLB037)</name>
    <dbReference type="NCBI Taxonomy" id="979556"/>
    <lineage>
        <taxon>Bacteria</taxon>
        <taxon>Bacillati</taxon>
        <taxon>Actinomycetota</taxon>
        <taxon>Actinomycetes</taxon>
        <taxon>Micrococcales</taxon>
        <taxon>Microbacteriaceae</taxon>
        <taxon>Microbacterium</taxon>
    </lineage>
</organism>
<protein>
    <submittedName>
        <fullName evidence="1">Uncharacterized protein</fullName>
    </submittedName>
</protein>
<reference evidence="1 2" key="1">
    <citation type="journal article" date="2011" name="J. Bacteriol.">
        <title>Genome sequence of Microbacterium testaceum StLB037, an N-acylhomoserine lactone-degrading bacterium isolated from potato leaves.</title>
        <authorList>
            <person name="Morohoshi T."/>
            <person name="Wang W.-Z."/>
            <person name="Someya N."/>
            <person name="Ikeda T."/>
        </authorList>
    </citation>
    <scope>NUCLEOTIDE SEQUENCE [LARGE SCALE GENOMIC DNA]</scope>
    <source>
        <strain evidence="1 2">StLB037</strain>
    </source>
</reference>
<evidence type="ECO:0000313" key="2">
    <source>
        <dbReference type="Proteomes" id="UP000008975"/>
    </source>
</evidence>
<proteinExistence type="predicted"/>
<dbReference type="Proteomes" id="UP000008975">
    <property type="component" value="Chromosome"/>
</dbReference>
<accession>E8NBH2</accession>
<dbReference type="KEGG" id="mts:MTES_3065"/>
<dbReference type="EMBL" id="AP012052">
    <property type="protein sequence ID" value="BAJ76029.1"/>
    <property type="molecule type" value="Genomic_DNA"/>
</dbReference>